<dbReference type="RefSeq" id="WP_193124942.1">
    <property type="nucleotide sequence ID" value="NZ_JADBGI010000043.1"/>
</dbReference>
<name>A0ABR9PEW2_9ACTN</name>
<comment type="caution">
    <text evidence="3">The sequence shown here is derived from an EMBL/GenBank/DDBJ whole genome shotgun (WGS) entry which is preliminary data.</text>
</comment>
<keyword evidence="1" id="KW-0418">Kinase</keyword>
<keyword evidence="3" id="KW-0547">Nucleotide-binding</keyword>
<dbReference type="Proteomes" id="UP000806528">
    <property type="component" value="Unassembled WGS sequence"/>
</dbReference>
<dbReference type="Pfam" id="PF13581">
    <property type="entry name" value="HATPase_c_2"/>
    <property type="match status" value="1"/>
</dbReference>
<dbReference type="EMBL" id="JADBGI010000043">
    <property type="protein sequence ID" value="MBE3002356.1"/>
    <property type="molecule type" value="Genomic_DNA"/>
</dbReference>
<dbReference type="PANTHER" id="PTHR35526:SF3">
    <property type="entry name" value="ANTI-SIGMA-F FACTOR RSBW"/>
    <property type="match status" value="1"/>
</dbReference>
<reference evidence="3 4" key="1">
    <citation type="submission" date="2020-09" db="EMBL/GenBank/DDBJ databases">
        <title>Diversity and distribution of actinomycetes associated with coral in the coast of Hainan.</title>
        <authorList>
            <person name="Li F."/>
        </authorList>
    </citation>
    <scope>NUCLEOTIDE SEQUENCE [LARGE SCALE GENOMIC DNA]</scope>
    <source>
        <strain evidence="3 4">HNM0947</strain>
    </source>
</reference>
<organism evidence="3 4">
    <name type="scientific">Nocardiopsis coralli</name>
    <dbReference type="NCBI Taxonomy" id="2772213"/>
    <lineage>
        <taxon>Bacteria</taxon>
        <taxon>Bacillati</taxon>
        <taxon>Actinomycetota</taxon>
        <taxon>Actinomycetes</taxon>
        <taxon>Streptosporangiales</taxon>
        <taxon>Nocardiopsidaceae</taxon>
        <taxon>Nocardiopsis</taxon>
    </lineage>
</organism>
<dbReference type="PANTHER" id="PTHR35526">
    <property type="entry name" value="ANTI-SIGMA-F FACTOR RSBW-RELATED"/>
    <property type="match status" value="1"/>
</dbReference>
<gene>
    <name evidence="3" type="ORF">IDM40_27195</name>
</gene>
<evidence type="ECO:0000259" key="2">
    <source>
        <dbReference type="Pfam" id="PF13581"/>
    </source>
</evidence>
<keyword evidence="1" id="KW-0808">Transferase</keyword>
<dbReference type="CDD" id="cd16936">
    <property type="entry name" value="HATPase_RsbW-like"/>
    <property type="match status" value="1"/>
</dbReference>
<evidence type="ECO:0000313" key="4">
    <source>
        <dbReference type="Proteomes" id="UP000806528"/>
    </source>
</evidence>
<dbReference type="InterPro" id="IPR036890">
    <property type="entry name" value="HATPase_C_sf"/>
</dbReference>
<dbReference type="InterPro" id="IPR003594">
    <property type="entry name" value="HATPase_dom"/>
</dbReference>
<keyword evidence="3" id="KW-0067">ATP-binding</keyword>
<dbReference type="SUPFAM" id="SSF55874">
    <property type="entry name" value="ATPase domain of HSP90 chaperone/DNA topoisomerase II/histidine kinase"/>
    <property type="match status" value="1"/>
</dbReference>
<evidence type="ECO:0000313" key="3">
    <source>
        <dbReference type="EMBL" id="MBE3002356.1"/>
    </source>
</evidence>
<dbReference type="GO" id="GO:0005524">
    <property type="term" value="F:ATP binding"/>
    <property type="evidence" value="ECO:0007669"/>
    <property type="project" value="UniProtKB-KW"/>
</dbReference>
<protein>
    <submittedName>
        <fullName evidence="3">ATP-binding protein</fullName>
    </submittedName>
</protein>
<evidence type="ECO:0000256" key="1">
    <source>
        <dbReference type="ARBA" id="ARBA00022527"/>
    </source>
</evidence>
<dbReference type="InterPro" id="IPR050267">
    <property type="entry name" value="Anti-sigma-factor_SerPK"/>
</dbReference>
<keyword evidence="4" id="KW-1185">Reference proteome</keyword>
<keyword evidence="1" id="KW-0723">Serine/threonine-protein kinase</keyword>
<dbReference type="Gene3D" id="3.30.565.10">
    <property type="entry name" value="Histidine kinase-like ATPase, C-terminal domain"/>
    <property type="match status" value="1"/>
</dbReference>
<accession>A0ABR9PEW2</accession>
<feature type="domain" description="Histidine kinase/HSP90-like ATPase" evidence="2">
    <location>
        <begin position="18"/>
        <end position="124"/>
    </location>
</feature>
<proteinExistence type="predicted"/>
<sequence>MNTTAPTVWEPRTYPGHLSHLREVRRHIAHDLNGFDGDLVETLILCASELFANCVKYTDSGTAEGEVIRFLSWENGRLRIGFTDNGGSGALPCIPDQRTDDEWAWAEGQRGLLMVETLSTGWGYLRAAPWADLGTHVWAEFAIPPDTPVPRHLAAYVFTALHAGD</sequence>